<accession>A0A2U7N4Z0</accession>
<organism evidence="1 2">
    <name type="scientific">Pseudomonas phage PspYZU05</name>
    <dbReference type="NCBI Taxonomy" id="1983556"/>
    <lineage>
        <taxon>Viruses</taxon>
        <taxon>Duplodnaviria</taxon>
        <taxon>Heunggongvirae</taxon>
        <taxon>Uroviricota</taxon>
        <taxon>Caudoviricetes</taxon>
        <taxon>Pantevenvirales</taxon>
        <taxon>Straboviridae</taxon>
        <taxon>Jiangsuvirus</taxon>
        <taxon>Jiangsuvirus pspyzu05</taxon>
    </lineage>
</organism>
<proteinExistence type="predicted"/>
<reference evidence="1 2" key="1">
    <citation type="submission" date="2017-04" db="EMBL/GenBank/DDBJ databases">
        <title>Isolation of lytic bacteriophages infecting Pseudomonas strains for biocontrol of fish and shrimp spoilage during chilled storage.</title>
        <authorList>
            <person name="Yang Z."/>
            <person name="Tao X."/>
            <person name="Gao L."/>
            <person name="Rao S."/>
        </authorList>
    </citation>
    <scope>NUCLEOTIDE SEQUENCE [LARGE SCALE GENOMIC DNA]</scope>
</reference>
<name>A0A2U7N4Z0_9CAUD</name>
<evidence type="ECO:0000313" key="2">
    <source>
        <dbReference type="Proteomes" id="UP000247773"/>
    </source>
</evidence>
<protein>
    <submittedName>
        <fullName evidence="1">Uncharacterized protein</fullName>
    </submittedName>
</protein>
<dbReference type="Proteomes" id="UP000247773">
    <property type="component" value="Genome"/>
</dbReference>
<dbReference type="EMBL" id="KY971610">
    <property type="protein sequence ID" value="ASD51976.1"/>
    <property type="molecule type" value="Genomic_DNA"/>
</dbReference>
<keyword evidence="2" id="KW-1185">Reference proteome</keyword>
<sequence length="117" mass="13436">MHNLTSPTCDYKTGRNITKVKLGSVVSVIITPEQIINASVGVLSWIEFMFKCKFKDGKFHYYTHELQHRPEFRIHGILTLAEKDEVNICISFSKQGEPEDYSEFITFTPHLSRINGS</sequence>
<evidence type="ECO:0000313" key="1">
    <source>
        <dbReference type="EMBL" id="ASD51976.1"/>
    </source>
</evidence>
<gene>
    <name evidence="1" type="ORF">PspYZU05_24</name>
</gene>